<organism evidence="1 2">
    <name type="scientific">Glycocaulis alkaliphilus</name>
    <dbReference type="NCBI Taxonomy" id="1434191"/>
    <lineage>
        <taxon>Bacteria</taxon>
        <taxon>Pseudomonadati</taxon>
        <taxon>Pseudomonadota</taxon>
        <taxon>Alphaproteobacteria</taxon>
        <taxon>Maricaulales</taxon>
        <taxon>Maricaulaceae</taxon>
        <taxon>Glycocaulis</taxon>
    </lineage>
</organism>
<evidence type="ECO:0000313" key="1">
    <source>
        <dbReference type="EMBL" id="AZU03707.1"/>
    </source>
</evidence>
<protein>
    <submittedName>
        <fullName evidence="1">Negative transcriptional regulator</fullName>
    </submittedName>
</protein>
<dbReference type="EMBL" id="CP018911">
    <property type="protein sequence ID" value="AZU03707.1"/>
    <property type="molecule type" value="Genomic_DNA"/>
</dbReference>
<gene>
    <name evidence="1" type="ORF">X907_1169</name>
</gene>
<dbReference type="InterPro" id="IPR012349">
    <property type="entry name" value="Split_barrel_FMN-bd"/>
</dbReference>
<dbReference type="PANTHER" id="PTHR35802:SF1">
    <property type="entry name" value="PROTEASE SYNTHASE AND SPORULATION PROTEIN PAI 2"/>
    <property type="match status" value="1"/>
</dbReference>
<name>A0A3T0E8Z0_9PROT</name>
<proteinExistence type="predicted"/>
<dbReference type="OrthoDB" id="9794948at2"/>
<reference evidence="1 2" key="1">
    <citation type="submission" date="2016-12" db="EMBL/GenBank/DDBJ databases">
        <title>The genome of dimorphic prosthecate Glycocaulis alkaliphilus 6b-8t, isolated from crude oil dictates its adaptability in petroleum environments.</title>
        <authorList>
            <person name="Wu X.-L."/>
            <person name="Geng S."/>
        </authorList>
    </citation>
    <scope>NUCLEOTIDE SEQUENCE [LARGE SCALE GENOMIC DNA]</scope>
    <source>
        <strain evidence="1 2">6B-8</strain>
    </source>
</reference>
<dbReference type="AlphaFoldDB" id="A0A3T0E8Z0"/>
<dbReference type="PIRSF" id="PIRSF010372">
    <property type="entry name" value="PaiB"/>
    <property type="match status" value="1"/>
</dbReference>
<dbReference type="Proteomes" id="UP000286954">
    <property type="component" value="Chromosome"/>
</dbReference>
<dbReference type="InterPro" id="IPR007396">
    <property type="entry name" value="TR_PAI2-type"/>
</dbReference>
<dbReference type="KEGG" id="gak:X907_1169"/>
<dbReference type="Pfam" id="PF04299">
    <property type="entry name" value="FMN_bind_2"/>
    <property type="match status" value="1"/>
</dbReference>
<dbReference type="Gene3D" id="2.30.110.10">
    <property type="entry name" value="Electron Transport, Fmn-binding Protein, Chain A"/>
    <property type="match status" value="1"/>
</dbReference>
<keyword evidence="2" id="KW-1185">Reference proteome</keyword>
<dbReference type="RefSeq" id="WP_127566131.1">
    <property type="nucleotide sequence ID" value="NZ_BMFB01000005.1"/>
</dbReference>
<sequence length="214" mass="22773">MVYPPRHFAVTDRAEAEAVMAAYPFATFVVSGADGLVTARTPVVLERDREGRVTALLGHVSRANPVWQAVGEGAEAVALFAGPHAYVSASAYPSKADHGRAVPTWNYVAAEAHGRLTAFDGAAELRALLEALTGRFEDGRAEPWAVSDVPQDYVDALLRGITGLRLAVSSVTAVKKLSQNKAGTDFDGVLAFLDAEPEPDARQTAGLMRELERG</sequence>
<evidence type="ECO:0000313" key="2">
    <source>
        <dbReference type="Proteomes" id="UP000286954"/>
    </source>
</evidence>
<dbReference type="PANTHER" id="PTHR35802">
    <property type="entry name" value="PROTEASE SYNTHASE AND SPORULATION PROTEIN PAI 2"/>
    <property type="match status" value="1"/>
</dbReference>
<accession>A0A3T0E8Z0</accession>
<dbReference type="SUPFAM" id="SSF50475">
    <property type="entry name" value="FMN-binding split barrel"/>
    <property type="match status" value="1"/>
</dbReference>